<keyword evidence="2" id="KW-1185">Reference proteome</keyword>
<sequence>MQVGQRRNRNQCGYSFTEGIPTKKSEYKNLVLKLKPISSVSDLTFIRSPHQRKDMEGEKSRKILSIKGSVPTFPITGGKEKCINIEQVYSFFQKKLRIFGARIKKNSFVTDAVFVQG</sequence>
<gene>
    <name evidence="1" type="ORF">CDAR_467731</name>
</gene>
<dbReference type="Proteomes" id="UP001054837">
    <property type="component" value="Unassembled WGS sequence"/>
</dbReference>
<evidence type="ECO:0000313" key="1">
    <source>
        <dbReference type="EMBL" id="GIY34295.1"/>
    </source>
</evidence>
<protein>
    <submittedName>
        <fullName evidence="1">Uncharacterized protein</fullName>
    </submittedName>
</protein>
<proteinExistence type="predicted"/>
<name>A0AAV4SP93_9ARAC</name>
<dbReference type="AlphaFoldDB" id="A0AAV4SP93"/>
<comment type="caution">
    <text evidence="1">The sequence shown here is derived from an EMBL/GenBank/DDBJ whole genome shotgun (WGS) entry which is preliminary data.</text>
</comment>
<evidence type="ECO:0000313" key="2">
    <source>
        <dbReference type="Proteomes" id="UP001054837"/>
    </source>
</evidence>
<reference evidence="1 2" key="1">
    <citation type="submission" date="2021-06" db="EMBL/GenBank/DDBJ databases">
        <title>Caerostris darwini draft genome.</title>
        <authorList>
            <person name="Kono N."/>
            <person name="Arakawa K."/>
        </authorList>
    </citation>
    <scope>NUCLEOTIDE SEQUENCE [LARGE SCALE GENOMIC DNA]</scope>
</reference>
<accession>A0AAV4SP93</accession>
<dbReference type="EMBL" id="BPLQ01008052">
    <property type="protein sequence ID" value="GIY34295.1"/>
    <property type="molecule type" value="Genomic_DNA"/>
</dbReference>
<organism evidence="1 2">
    <name type="scientific">Caerostris darwini</name>
    <dbReference type="NCBI Taxonomy" id="1538125"/>
    <lineage>
        <taxon>Eukaryota</taxon>
        <taxon>Metazoa</taxon>
        <taxon>Ecdysozoa</taxon>
        <taxon>Arthropoda</taxon>
        <taxon>Chelicerata</taxon>
        <taxon>Arachnida</taxon>
        <taxon>Araneae</taxon>
        <taxon>Araneomorphae</taxon>
        <taxon>Entelegynae</taxon>
        <taxon>Araneoidea</taxon>
        <taxon>Araneidae</taxon>
        <taxon>Caerostris</taxon>
    </lineage>
</organism>